<comment type="caution">
    <text evidence="9">The sequence shown here is derived from an EMBL/GenBank/DDBJ whole genome shotgun (WGS) entry which is preliminary data.</text>
</comment>
<comment type="cofactor">
    <cofactor evidence="1">
        <name>Mn(2+)</name>
        <dbReference type="ChEBI" id="CHEBI:29035"/>
    </cofactor>
</comment>
<dbReference type="GO" id="GO:0016491">
    <property type="term" value="F:oxidoreductase activity"/>
    <property type="evidence" value="ECO:0007669"/>
    <property type="project" value="UniProtKB-KW"/>
</dbReference>
<evidence type="ECO:0000256" key="3">
    <source>
        <dbReference type="ARBA" id="ARBA00007769"/>
    </source>
</evidence>
<name>A0ABD1XFC3_9LAMI</name>
<evidence type="ECO:0000256" key="7">
    <source>
        <dbReference type="ARBA" id="ARBA00023002"/>
    </source>
</evidence>
<keyword evidence="6" id="KW-0460">Magnesium</keyword>
<proteinExistence type="inferred from homology"/>
<evidence type="ECO:0000256" key="4">
    <source>
        <dbReference type="ARBA" id="ARBA00022532"/>
    </source>
</evidence>
<evidence type="ECO:0000256" key="1">
    <source>
        <dbReference type="ARBA" id="ARBA00001936"/>
    </source>
</evidence>
<dbReference type="GO" id="GO:0046872">
    <property type="term" value="F:metal ion binding"/>
    <property type="evidence" value="ECO:0007669"/>
    <property type="project" value="UniProtKB-KW"/>
</dbReference>
<evidence type="ECO:0000256" key="8">
    <source>
        <dbReference type="ARBA" id="ARBA00023211"/>
    </source>
</evidence>
<dbReference type="SUPFAM" id="SSF53659">
    <property type="entry name" value="Isocitrate/Isopropylmalate dehydrogenase-like"/>
    <property type="match status" value="1"/>
</dbReference>
<dbReference type="AlphaFoldDB" id="A0ABD1XFC3"/>
<dbReference type="InterPro" id="IPR004790">
    <property type="entry name" value="Isocitrate_DH_NADP"/>
</dbReference>
<evidence type="ECO:0000256" key="6">
    <source>
        <dbReference type="ARBA" id="ARBA00022842"/>
    </source>
</evidence>
<sequence length="157" mass="18667">MQKRRWYMLILQIVELQPEVKRLKIRKNNWDYDIYKFDEVLIEFAYQKRVYGVESKPEVEAESSENQISAKMFPDWYQPICIGRQAFGDQYRATDSVIKGAGKLKLVFGNKRHAYPFSKPKKVDWDKLEVQVKIEVYDLTSLVLLVFFLLEMISCLD</sequence>
<comment type="similarity">
    <text evidence="3">Belongs to the isocitrate and isopropylmalate dehydrogenases family.</text>
</comment>
<keyword evidence="7" id="KW-0560">Oxidoreductase</keyword>
<evidence type="ECO:0000313" key="10">
    <source>
        <dbReference type="Proteomes" id="UP001604277"/>
    </source>
</evidence>
<reference evidence="10" key="1">
    <citation type="submission" date="2024-07" db="EMBL/GenBank/DDBJ databases">
        <title>Two chromosome-level genome assemblies of Korean endemic species Abeliophyllum distichum and Forsythia ovata (Oleaceae).</title>
        <authorList>
            <person name="Jang H."/>
        </authorList>
    </citation>
    <scope>NUCLEOTIDE SEQUENCE [LARGE SCALE GENOMIC DNA]</scope>
</reference>
<gene>
    <name evidence="9" type="ORF">Fot_04352</name>
</gene>
<evidence type="ECO:0000313" key="9">
    <source>
        <dbReference type="EMBL" id="KAL2559613.1"/>
    </source>
</evidence>
<keyword evidence="5" id="KW-0479">Metal-binding</keyword>
<protein>
    <submittedName>
        <fullName evidence="9">Kinesin motor domain-containing protein</fullName>
    </submittedName>
</protein>
<dbReference type="PANTHER" id="PTHR11822:SF21">
    <property type="entry name" value="ISOCITRATE DEHYDROGENASE [NADP], MITOCHONDRIAL"/>
    <property type="match status" value="1"/>
</dbReference>
<dbReference type="Gene3D" id="3.40.718.10">
    <property type="entry name" value="Isopropylmalate Dehydrogenase"/>
    <property type="match status" value="1"/>
</dbReference>
<keyword evidence="4" id="KW-0816">Tricarboxylic acid cycle</keyword>
<comment type="cofactor">
    <cofactor evidence="2">
        <name>Mg(2+)</name>
        <dbReference type="ChEBI" id="CHEBI:18420"/>
    </cofactor>
</comment>
<keyword evidence="10" id="KW-1185">Reference proteome</keyword>
<dbReference type="EMBL" id="JBFOLJ010000001">
    <property type="protein sequence ID" value="KAL2559613.1"/>
    <property type="molecule type" value="Genomic_DNA"/>
</dbReference>
<dbReference type="PANTHER" id="PTHR11822">
    <property type="entry name" value="NADP-SPECIFIC ISOCITRATE DEHYDROGENASE"/>
    <property type="match status" value="1"/>
</dbReference>
<keyword evidence="8" id="KW-0464">Manganese</keyword>
<evidence type="ECO:0000256" key="2">
    <source>
        <dbReference type="ARBA" id="ARBA00001946"/>
    </source>
</evidence>
<dbReference type="GO" id="GO:0006099">
    <property type="term" value="P:tricarboxylic acid cycle"/>
    <property type="evidence" value="ECO:0007669"/>
    <property type="project" value="UniProtKB-KW"/>
</dbReference>
<dbReference type="Proteomes" id="UP001604277">
    <property type="component" value="Unassembled WGS sequence"/>
</dbReference>
<evidence type="ECO:0000256" key="5">
    <source>
        <dbReference type="ARBA" id="ARBA00022723"/>
    </source>
</evidence>
<accession>A0ABD1XFC3</accession>
<organism evidence="9 10">
    <name type="scientific">Forsythia ovata</name>
    <dbReference type="NCBI Taxonomy" id="205694"/>
    <lineage>
        <taxon>Eukaryota</taxon>
        <taxon>Viridiplantae</taxon>
        <taxon>Streptophyta</taxon>
        <taxon>Embryophyta</taxon>
        <taxon>Tracheophyta</taxon>
        <taxon>Spermatophyta</taxon>
        <taxon>Magnoliopsida</taxon>
        <taxon>eudicotyledons</taxon>
        <taxon>Gunneridae</taxon>
        <taxon>Pentapetalae</taxon>
        <taxon>asterids</taxon>
        <taxon>lamiids</taxon>
        <taxon>Lamiales</taxon>
        <taxon>Oleaceae</taxon>
        <taxon>Forsythieae</taxon>
        <taxon>Forsythia</taxon>
    </lineage>
</organism>